<evidence type="ECO:0000313" key="4">
    <source>
        <dbReference type="EMBL" id="RCN33834.1"/>
    </source>
</evidence>
<dbReference type="PROSITE" id="PS51670">
    <property type="entry name" value="SHKT"/>
    <property type="match status" value="1"/>
</dbReference>
<feature type="disulfide bond" evidence="1">
    <location>
        <begin position="36"/>
        <end position="70"/>
    </location>
</feature>
<keyword evidence="1" id="KW-1015">Disulfide bond</keyword>
<accession>A0A368FNN0</accession>
<dbReference type="Pfam" id="PF01549">
    <property type="entry name" value="ShK"/>
    <property type="match status" value="1"/>
</dbReference>
<feature type="compositionally biased region" description="Polar residues" evidence="2">
    <location>
        <begin position="1"/>
        <end position="33"/>
    </location>
</feature>
<reference evidence="4 5" key="1">
    <citation type="submission" date="2014-10" db="EMBL/GenBank/DDBJ databases">
        <title>Draft genome of the hookworm Ancylostoma caninum.</title>
        <authorList>
            <person name="Mitreva M."/>
        </authorList>
    </citation>
    <scope>NUCLEOTIDE SEQUENCE [LARGE SCALE GENOMIC DNA]</scope>
    <source>
        <strain evidence="4 5">Baltimore</strain>
    </source>
</reference>
<feature type="region of interest" description="Disordered" evidence="2">
    <location>
        <begin position="1"/>
        <end position="36"/>
    </location>
</feature>
<dbReference type="EMBL" id="JOJR01000862">
    <property type="protein sequence ID" value="RCN33834.1"/>
    <property type="molecule type" value="Genomic_DNA"/>
</dbReference>
<proteinExistence type="predicted"/>
<comment type="caution">
    <text evidence="1">Lacks conserved residue(s) required for the propagation of feature annotation.</text>
</comment>
<sequence>MLPNCQLSCSNCKSDSVPNKPSTQKSQCGTGKESNCCDKNPSCELWASRGECKNNPSYMLPNCQLSCSACKTDSVPSKPSTQGSREFR</sequence>
<dbReference type="OrthoDB" id="5920234at2759"/>
<evidence type="ECO:0000259" key="3">
    <source>
        <dbReference type="PROSITE" id="PS51670"/>
    </source>
</evidence>
<dbReference type="Proteomes" id="UP000252519">
    <property type="component" value="Unassembled WGS sequence"/>
</dbReference>
<evidence type="ECO:0000256" key="2">
    <source>
        <dbReference type="SAM" id="MobiDB-lite"/>
    </source>
</evidence>
<dbReference type="AlphaFoldDB" id="A0A368FNN0"/>
<keyword evidence="5" id="KW-1185">Reference proteome</keyword>
<evidence type="ECO:0000313" key="5">
    <source>
        <dbReference type="Proteomes" id="UP000252519"/>
    </source>
</evidence>
<organism evidence="4 5">
    <name type="scientific">Ancylostoma caninum</name>
    <name type="common">Dog hookworm</name>
    <dbReference type="NCBI Taxonomy" id="29170"/>
    <lineage>
        <taxon>Eukaryota</taxon>
        <taxon>Metazoa</taxon>
        <taxon>Ecdysozoa</taxon>
        <taxon>Nematoda</taxon>
        <taxon>Chromadorea</taxon>
        <taxon>Rhabditida</taxon>
        <taxon>Rhabditina</taxon>
        <taxon>Rhabditomorpha</taxon>
        <taxon>Strongyloidea</taxon>
        <taxon>Ancylostomatidae</taxon>
        <taxon>Ancylostomatinae</taxon>
        <taxon>Ancylostoma</taxon>
    </lineage>
</organism>
<protein>
    <submittedName>
        <fullName evidence="4">ShTK domain protein</fullName>
    </submittedName>
</protein>
<comment type="caution">
    <text evidence="4">The sequence shown here is derived from an EMBL/GenBank/DDBJ whole genome shotgun (WGS) entry which is preliminary data.</text>
</comment>
<dbReference type="STRING" id="29170.A0A368FNN0"/>
<feature type="domain" description="ShKT" evidence="3">
    <location>
        <begin position="36"/>
        <end position="70"/>
    </location>
</feature>
<evidence type="ECO:0000256" key="1">
    <source>
        <dbReference type="PROSITE-ProRule" id="PRU01005"/>
    </source>
</evidence>
<dbReference type="SMART" id="SM00254">
    <property type="entry name" value="ShKT"/>
    <property type="match status" value="1"/>
</dbReference>
<name>A0A368FNN0_ANCCA</name>
<dbReference type="InterPro" id="IPR003582">
    <property type="entry name" value="ShKT_dom"/>
</dbReference>
<gene>
    <name evidence="4" type="ORF">ANCCAN_20334</name>
</gene>